<comment type="caution">
    <text evidence="2">The sequence shown here is derived from an EMBL/GenBank/DDBJ whole genome shotgun (WGS) entry which is preliminary data.</text>
</comment>
<feature type="region of interest" description="Disordered" evidence="1">
    <location>
        <begin position="89"/>
        <end position="123"/>
    </location>
</feature>
<sequence length="123" mass="12575">MAAAARADVDRAELNLIDASRAAGVSWNQIGLVLGRPEDRVATAAQNRRRQLARSVTPTPRTDAGGAGALDASAIGQVTVGPQHHIAVSGATPAGWRGSLTAPEIPSQAHSPASTARHGVCQE</sequence>
<evidence type="ECO:0000313" key="2">
    <source>
        <dbReference type="EMBL" id="GIF06915.1"/>
    </source>
</evidence>
<proteinExistence type="predicted"/>
<protein>
    <submittedName>
        <fullName evidence="2">Uncharacterized protein</fullName>
    </submittedName>
</protein>
<evidence type="ECO:0000256" key="1">
    <source>
        <dbReference type="SAM" id="MobiDB-lite"/>
    </source>
</evidence>
<accession>A0A919N9W2</accession>
<organism evidence="2 3">
    <name type="scientific">Actinoplanes siamensis</name>
    <dbReference type="NCBI Taxonomy" id="1223317"/>
    <lineage>
        <taxon>Bacteria</taxon>
        <taxon>Bacillati</taxon>
        <taxon>Actinomycetota</taxon>
        <taxon>Actinomycetes</taxon>
        <taxon>Micromonosporales</taxon>
        <taxon>Micromonosporaceae</taxon>
        <taxon>Actinoplanes</taxon>
    </lineage>
</organism>
<dbReference type="Proteomes" id="UP000629619">
    <property type="component" value="Unassembled WGS sequence"/>
</dbReference>
<dbReference type="EMBL" id="BOMW01000043">
    <property type="protein sequence ID" value="GIF06915.1"/>
    <property type="molecule type" value="Genomic_DNA"/>
</dbReference>
<evidence type="ECO:0000313" key="3">
    <source>
        <dbReference type="Proteomes" id="UP000629619"/>
    </source>
</evidence>
<dbReference type="AlphaFoldDB" id="A0A919N9W2"/>
<gene>
    <name evidence="2" type="ORF">Asi03nite_44530</name>
</gene>
<reference evidence="2" key="1">
    <citation type="submission" date="2021-01" db="EMBL/GenBank/DDBJ databases">
        <title>Whole genome shotgun sequence of Actinoplanes siamensis NBRC 109076.</title>
        <authorList>
            <person name="Komaki H."/>
            <person name="Tamura T."/>
        </authorList>
    </citation>
    <scope>NUCLEOTIDE SEQUENCE</scope>
    <source>
        <strain evidence="2">NBRC 109076</strain>
    </source>
</reference>
<name>A0A919N9W2_9ACTN</name>
<keyword evidence="3" id="KW-1185">Reference proteome</keyword>
<feature type="region of interest" description="Disordered" evidence="1">
    <location>
        <begin position="44"/>
        <end position="69"/>
    </location>
</feature>